<proteinExistence type="predicted"/>
<sequence length="1427" mass="151846">MYAIGIDIGSSSVKLACLDLTNPAVHAQVQSESNRVSKVASFEPSALAHAVLYGARRPHRGDPLGVLADLLQEAYAKLGLENCAACGLTGSGRALVAPIAKQATVLEDLPAISAGATLLMPHVRSIMAIGAERAAYITALGSGRAPRFALNDGCAAGTGSFFEDQMGRLGLSIEDFSSLVARATSVPRISGRCAVFAKTDIIHRQQEGVPIEDILQGLCRAMVRSYRSLIVGSLPIEAPLAVVGGVMLNEGVLAQVREVFSLEPSDLIVSEQNLYLQAAGAAVHAARMHQQRIGQPASCGEKQEGLFALDLKALCELRRAHQGADPAPKGRMRAVCSLSQAASHCSSLPGLACKTGERKASVGAPASNAPSASAVLGASSANSVQTPGLPASMSEPAPAASYTTCEPLPQIDFVPGNGFQAKPLDSCCTTGAPVPSYLGIDVGSTSTNFVLINTSGELIHARYARTGGDSKAAVTAGLAALGGAVGERVRIIGVGVTGSGRTLIGAHVGADVVKDEITCQARAAASADPYVDTVFEIGGQDSKYISLKDGEVADFQMNKVCAAGTGSFVEEQAARLSIPLSAFGSLALRAAHPVDLGERCTVFVETAMNAALAAGARTEDIAAGLCQSIIRNYLHRVVGSKPVGKRIVLQGGVCFNTGIVAAFVQAYGDTISVSPYFAVSGAVGAALMARDAKLQTTRFRGWDLTGTAKPESAIREQEIEAYRAFFHEGERWMLAGYDPTIDPAKKTVGIPRSLMIYKFFPMAHAFFTHLGFNVLLSDTSSEATIARAQETAQGETCFPIKLMHGHMLELVERGVDYIFMPAVRTVRHEHSTLAHNYGCPYMYAAPSLVERELGLAQRGVELISPVLDMEMGQQAMAAAMLRVGVSLGRTPRETSLALLAGTQAISECTRLTEEAGERLLASIGKDERVLVMVTRNYGISDAVLNAGIPDALIDRGQRVITISHLKAHSFSIEEDYPNIYWPFGQHILAAAKLIRRDPRLVAVYLTNHGCGPDSMLAHLFAEEMGSKPYLHIEVDEHFSKVGIITRIEAFLNSLTRYEPNDERSLPLVQMRVEQNETPLEPHIPVALPAFGLPARTLATYLKQRGFEVTPIASDARSLARARTLLAGKEYLSFTAQLGCALVAAEKAAVSKQRMQLLLPSGEGADADGVYDRVIRSKLAASGINQIKIVAPRLERIPERVKDMHGVVAALLAADVASAAGTKHAPAVLDKLSHAGFALSALREAAAQIGQARAEESGVKGTILAVGEWTCVWDDDLNEGALLRLEAQGWRVKRMPATEMLWFLWCDAYQDRERFDWIASLMAEISKLLGKASPFQDDPYQLFGMADTLVGSLAAAHGRYRSAKTALAGELAQGALAMASLYENTDVILGLAEAASAEHMTVPVMRLGFEGTSHGDIDERLAAFTYYL</sequence>
<keyword evidence="3" id="KW-0408">Iron</keyword>
<accession>A0ABS7MLK9</accession>
<feature type="domain" description="ATPase BadF/BadG/BcrA/BcrD type" evidence="5">
    <location>
        <begin position="4"/>
        <end position="261"/>
    </location>
</feature>
<evidence type="ECO:0000259" key="5">
    <source>
        <dbReference type="Pfam" id="PF01869"/>
    </source>
</evidence>
<evidence type="ECO:0000313" key="7">
    <source>
        <dbReference type="EMBL" id="MBY4798267.1"/>
    </source>
</evidence>
<dbReference type="EMBL" id="JAIMFO010000009">
    <property type="protein sequence ID" value="MBY4798267.1"/>
    <property type="molecule type" value="Genomic_DNA"/>
</dbReference>
<evidence type="ECO:0000256" key="4">
    <source>
        <dbReference type="ARBA" id="ARBA00023014"/>
    </source>
</evidence>
<dbReference type="CDD" id="cd24035">
    <property type="entry name" value="ASKHA_NBD_O66634-like_rpt2"/>
    <property type="match status" value="1"/>
</dbReference>
<dbReference type="Pfam" id="PF09989">
    <property type="entry name" value="DUF2229"/>
    <property type="match status" value="1"/>
</dbReference>
<dbReference type="Pfam" id="PF01869">
    <property type="entry name" value="BcrAD_BadFG"/>
    <property type="match status" value="2"/>
</dbReference>
<dbReference type="RefSeq" id="WP_222199991.1">
    <property type="nucleotide sequence ID" value="NZ_JAIMFO010000009.1"/>
</dbReference>
<dbReference type="Proteomes" id="UP000700908">
    <property type="component" value="Unassembled WGS sequence"/>
</dbReference>
<evidence type="ECO:0000313" key="8">
    <source>
        <dbReference type="Proteomes" id="UP000700908"/>
    </source>
</evidence>
<keyword evidence="4" id="KW-0411">Iron-sulfur</keyword>
<evidence type="ECO:0000256" key="3">
    <source>
        <dbReference type="ARBA" id="ARBA00023004"/>
    </source>
</evidence>
<dbReference type="NCBIfam" id="TIGR00241">
    <property type="entry name" value="CoA_E_activ"/>
    <property type="match status" value="1"/>
</dbReference>
<name>A0ABS7MLK9_9ACTN</name>
<dbReference type="InterPro" id="IPR043129">
    <property type="entry name" value="ATPase_NBD"/>
</dbReference>
<dbReference type="PANTHER" id="PTHR32329">
    <property type="entry name" value="BIFUNCTIONAL PROTEIN [INCLUDES 2-HYDROXYACYL-COA DEHYDRATASE (N-TER) AND ITS ACTIVATOR DOMAIN (C_TERM)-RELATED"/>
    <property type="match status" value="1"/>
</dbReference>
<dbReference type="InterPro" id="IPR051805">
    <property type="entry name" value="Dehydratase_Activator_Redct"/>
</dbReference>
<comment type="caution">
    <text evidence="7">The sequence shown here is derived from an EMBL/GenBank/DDBJ whole genome shotgun (WGS) entry which is preliminary data.</text>
</comment>
<evidence type="ECO:0000256" key="2">
    <source>
        <dbReference type="ARBA" id="ARBA00022723"/>
    </source>
</evidence>
<reference evidence="7 8" key="1">
    <citation type="submission" date="2021-08" db="EMBL/GenBank/DDBJ databases">
        <title>Collinsella faecalis sp. nov. isolated from swine faeces.</title>
        <authorList>
            <person name="Oh B.S."/>
            <person name="Lee J.H."/>
        </authorList>
    </citation>
    <scope>NUCLEOTIDE SEQUENCE [LARGE SCALE GENOMIC DNA]</scope>
    <source>
        <strain evidence="7 8">AGMB00827</strain>
    </source>
</reference>
<organism evidence="7 8">
    <name type="scientific">Collinsella ureilytica</name>
    <dbReference type="NCBI Taxonomy" id="2869515"/>
    <lineage>
        <taxon>Bacteria</taxon>
        <taxon>Bacillati</taxon>
        <taxon>Actinomycetota</taxon>
        <taxon>Coriobacteriia</taxon>
        <taxon>Coriobacteriales</taxon>
        <taxon>Coriobacteriaceae</taxon>
        <taxon>Collinsella</taxon>
    </lineage>
</organism>
<dbReference type="CDD" id="cd24034">
    <property type="entry name" value="ASKHA_NBD_O66634-like_rpt1"/>
    <property type="match status" value="1"/>
</dbReference>
<dbReference type="InterPro" id="IPR002731">
    <property type="entry name" value="ATPase_BadF"/>
</dbReference>
<evidence type="ECO:0000259" key="6">
    <source>
        <dbReference type="Pfam" id="PF09989"/>
    </source>
</evidence>
<protein>
    <submittedName>
        <fullName evidence="7">Acyl-CoA dehydratase activase</fullName>
    </submittedName>
</protein>
<feature type="domain" description="DUF2229" evidence="6">
    <location>
        <begin position="747"/>
        <end position="963"/>
    </location>
</feature>
<dbReference type="Gene3D" id="3.30.420.40">
    <property type="match status" value="4"/>
</dbReference>
<keyword evidence="8" id="KW-1185">Reference proteome</keyword>
<gene>
    <name evidence="7" type="ORF">K6V98_07900</name>
</gene>
<dbReference type="SUPFAM" id="SSF53067">
    <property type="entry name" value="Actin-like ATPase domain"/>
    <property type="match status" value="2"/>
</dbReference>
<dbReference type="PANTHER" id="PTHR32329:SF7">
    <property type="entry name" value="ACTIVATOR OF 2-HYDROXYACYL-COA-HYDRATASE"/>
    <property type="match status" value="1"/>
</dbReference>
<comment type="cofactor">
    <cofactor evidence="1">
        <name>[4Fe-4S] cluster</name>
        <dbReference type="ChEBI" id="CHEBI:49883"/>
    </cofactor>
</comment>
<keyword evidence="2" id="KW-0479">Metal-binding</keyword>
<feature type="domain" description="ATPase BadF/BadG/BcrA/BcrD type" evidence="5">
    <location>
        <begin position="438"/>
        <end position="689"/>
    </location>
</feature>
<dbReference type="InterPro" id="IPR018709">
    <property type="entry name" value="CoA_activase_DUF2229"/>
</dbReference>
<evidence type="ECO:0000256" key="1">
    <source>
        <dbReference type="ARBA" id="ARBA00001966"/>
    </source>
</evidence>
<dbReference type="InterPro" id="IPR008275">
    <property type="entry name" value="CoA_E_activase_dom"/>
</dbReference>